<reference evidence="1 2" key="1">
    <citation type="journal article" date="2015" name="BMC Genomics">
        <title>Analysis of whole genome sequencing for the Escherichia coli O157:H7 typing phages.</title>
        <authorList>
            <person name="Cowley L.A."/>
            <person name="Beckett S.J."/>
            <person name="Chase-Topping M."/>
            <person name="Perry N."/>
            <person name="Dallman T.J."/>
            <person name="Gally D.L."/>
            <person name="Jenkins C."/>
        </authorList>
    </citation>
    <scope>NUCLEOTIDE SEQUENCE [LARGE SCALE GENOMIC DNA]</scope>
</reference>
<organism evidence="1 2">
    <name type="scientific">Escherichia coli O157 typing phage 4</name>
    <dbReference type="NCBI Taxonomy" id="1508679"/>
    <lineage>
        <taxon>Viruses</taxon>
        <taxon>Duplodnaviria</taxon>
        <taxon>Heunggongvirae</taxon>
        <taxon>Uroviricota</taxon>
        <taxon>Caudoviricetes</taxon>
        <taxon>Vequintavirinae</taxon>
        <taxon>Vequintavirus</taxon>
        <taxon>Vequintavirus JES2013</taxon>
    </lineage>
</organism>
<proteinExistence type="predicted"/>
<sequence>MTKEEADVLDFALEATQEALVLAWKMNQRAAECNRRINEILGMSMYDFTMHAGEIPELTAEMNDLDNKINIILKTAETTHQTARKFINEKV</sequence>
<evidence type="ECO:0000313" key="2">
    <source>
        <dbReference type="Proteomes" id="UP000260388"/>
    </source>
</evidence>
<protein>
    <submittedName>
        <fullName evidence="1">Uncharacterized protein</fullName>
    </submittedName>
</protein>
<dbReference type="EMBL" id="KP869102">
    <property type="protein sequence ID" value="AKE45369.1"/>
    <property type="molecule type" value="Genomic_DNA"/>
</dbReference>
<accession>A0A0F6R6W2</accession>
<evidence type="ECO:0000313" key="1">
    <source>
        <dbReference type="EMBL" id="AKE45369.1"/>
    </source>
</evidence>
<name>A0A0F6R6W2_9CAUD</name>
<gene>
    <name evidence="1" type="ORF">ECTP4_00491</name>
</gene>
<dbReference type="Proteomes" id="UP000260388">
    <property type="component" value="Segment"/>
</dbReference>